<dbReference type="EMBL" id="JANUAU010000002">
    <property type="protein sequence ID" value="MCS3676896.1"/>
    <property type="molecule type" value="Genomic_DNA"/>
</dbReference>
<evidence type="ECO:0000256" key="2">
    <source>
        <dbReference type="ARBA" id="ARBA00005811"/>
    </source>
</evidence>
<evidence type="ECO:0000313" key="15">
    <source>
        <dbReference type="EMBL" id="MCS4157191.1"/>
    </source>
</evidence>
<dbReference type="EMBL" id="JANUBF010000020">
    <property type="protein sequence ID" value="MCS4037499.1"/>
    <property type="molecule type" value="Genomic_DNA"/>
</dbReference>
<dbReference type="GO" id="GO:0005886">
    <property type="term" value="C:plasma membrane"/>
    <property type="evidence" value="ECO:0007669"/>
    <property type="project" value="UniProtKB-SubCell"/>
</dbReference>
<dbReference type="Proteomes" id="UP001155057">
    <property type="component" value="Unassembled WGS sequence"/>
</dbReference>
<dbReference type="Proteomes" id="UP001155010">
    <property type="component" value="Unassembled WGS sequence"/>
</dbReference>
<keyword evidence="3" id="KW-1003">Cell membrane</keyword>
<comment type="similarity">
    <text evidence="2 7">Belongs to the ExbD/TolR family.</text>
</comment>
<evidence type="ECO:0000313" key="16">
    <source>
        <dbReference type="Proteomes" id="UP001155040"/>
    </source>
</evidence>
<gene>
    <name evidence="14" type="ORF">GGP45_001538</name>
    <name evidence="10" type="ORF">GGP61_000724</name>
    <name evidence="9" type="ORF">GGP71_000803</name>
    <name evidence="11" type="ORF">GGP82_002050</name>
    <name evidence="12" type="ORF">GGP83_000557</name>
    <name evidence="15" type="ORF">GGP99_001145</name>
    <name evidence="13" type="ORF">GGQ01_002582</name>
</gene>
<dbReference type="GO" id="GO:0022857">
    <property type="term" value="F:transmembrane transporter activity"/>
    <property type="evidence" value="ECO:0007669"/>
    <property type="project" value="InterPro"/>
</dbReference>
<evidence type="ECO:0000313" key="13">
    <source>
        <dbReference type="EMBL" id="MCS4037499.1"/>
    </source>
</evidence>
<dbReference type="EMBL" id="JANUBB010000002">
    <property type="protein sequence ID" value="MCS3950623.1"/>
    <property type="molecule type" value="Genomic_DNA"/>
</dbReference>
<dbReference type="EMBL" id="JANUAE010000002">
    <property type="protein sequence ID" value="MCS3709129.1"/>
    <property type="molecule type" value="Genomic_DNA"/>
</dbReference>
<evidence type="ECO:0000256" key="4">
    <source>
        <dbReference type="ARBA" id="ARBA00022692"/>
    </source>
</evidence>
<comment type="subcellular location">
    <subcellularLocation>
        <location evidence="1">Cell membrane</location>
        <topology evidence="1">Single-pass membrane protein</topology>
    </subcellularLocation>
    <subcellularLocation>
        <location evidence="7">Cell membrane</location>
        <topology evidence="7">Single-pass type II membrane protein</topology>
    </subcellularLocation>
</comment>
<keyword evidence="7" id="KW-0813">Transport</keyword>
<protein>
    <submittedName>
        <fullName evidence="13">Biopolymer transport protein ExbD</fullName>
    </submittedName>
</protein>
<evidence type="ECO:0000313" key="9">
    <source>
        <dbReference type="EMBL" id="MCS3676896.1"/>
    </source>
</evidence>
<dbReference type="GO" id="GO:0015031">
    <property type="term" value="P:protein transport"/>
    <property type="evidence" value="ECO:0007669"/>
    <property type="project" value="UniProtKB-KW"/>
</dbReference>
<evidence type="ECO:0000256" key="7">
    <source>
        <dbReference type="RuleBase" id="RU003879"/>
    </source>
</evidence>
<evidence type="ECO:0000313" key="10">
    <source>
        <dbReference type="EMBL" id="MCS3709129.1"/>
    </source>
</evidence>
<evidence type="ECO:0000256" key="1">
    <source>
        <dbReference type="ARBA" id="ARBA00004162"/>
    </source>
</evidence>
<organism evidence="13 16">
    <name type="scientific">Salinibacter ruber</name>
    <dbReference type="NCBI Taxonomy" id="146919"/>
    <lineage>
        <taxon>Bacteria</taxon>
        <taxon>Pseudomonadati</taxon>
        <taxon>Rhodothermota</taxon>
        <taxon>Rhodothermia</taxon>
        <taxon>Rhodothermales</taxon>
        <taxon>Salinibacteraceae</taxon>
        <taxon>Salinibacter</taxon>
    </lineage>
</organism>
<keyword evidence="5 8" id="KW-1133">Transmembrane helix</keyword>
<evidence type="ECO:0000256" key="8">
    <source>
        <dbReference type="SAM" id="Phobius"/>
    </source>
</evidence>
<dbReference type="Proteomes" id="UP001155144">
    <property type="component" value="Unassembled WGS sequence"/>
</dbReference>
<dbReference type="Proteomes" id="UP001155110">
    <property type="component" value="Unassembled WGS sequence"/>
</dbReference>
<dbReference type="Proteomes" id="UP001155034">
    <property type="component" value="Unassembled WGS sequence"/>
</dbReference>
<dbReference type="EMBL" id="JANTYZ010000005">
    <property type="protein sequence ID" value="MCS3865492.1"/>
    <property type="molecule type" value="Genomic_DNA"/>
</dbReference>
<dbReference type="InterPro" id="IPR003400">
    <property type="entry name" value="ExbD"/>
</dbReference>
<dbReference type="Gene3D" id="3.30.420.270">
    <property type="match status" value="1"/>
</dbReference>
<dbReference type="Proteomes" id="UP001155040">
    <property type="component" value="Unassembled WGS sequence"/>
</dbReference>
<dbReference type="EMBL" id="JANUBL010000002">
    <property type="protein sequence ID" value="MCS4121196.1"/>
    <property type="molecule type" value="Genomic_DNA"/>
</dbReference>
<keyword evidence="6 8" id="KW-0472">Membrane</keyword>
<accession>A0A840D698</accession>
<dbReference type="Proteomes" id="UP001155027">
    <property type="component" value="Unassembled WGS sequence"/>
</dbReference>
<proteinExistence type="inferred from homology"/>
<reference evidence="13" key="1">
    <citation type="submission" date="2022-08" db="EMBL/GenBank/DDBJ databases">
        <title>Genomic Encyclopedia of Type Strains, Phase V (KMG-V): Genome sequencing to study the core and pangenomes of soil and plant-associated prokaryotes.</title>
        <authorList>
            <person name="Whitman W."/>
        </authorList>
    </citation>
    <scope>NUCLEOTIDE SEQUENCE</scope>
    <source>
        <strain evidence="9">0</strain>
        <strain evidence="11">SP2016B</strain>
        <strain evidence="12">SP2017</strain>
        <strain evidence="15">SP3002</strain>
        <strain evidence="13">SP3012</strain>
        <strain evidence="14">SP3026</strain>
        <strain evidence="10">SP3049</strain>
    </source>
</reference>
<dbReference type="PANTHER" id="PTHR30558">
    <property type="entry name" value="EXBD MEMBRANE COMPONENT OF PMF-DRIVEN MACROMOLECULE IMPORT SYSTEM"/>
    <property type="match status" value="1"/>
</dbReference>
<evidence type="ECO:0000313" key="11">
    <source>
        <dbReference type="EMBL" id="MCS3865492.1"/>
    </source>
</evidence>
<feature type="transmembrane region" description="Helical" evidence="8">
    <location>
        <begin position="12"/>
        <end position="33"/>
    </location>
</feature>
<sequence length="135" mass="14749">MPLDFSPSREPMTTFSLAGMTDVVLLLLIFFLLTSSFIPQMGIQVNLPQVDSASPVSEQSITVSLTKDGNYYVAGSPVPQARLVSELRARRTDQQFLIMRADQEARIGQFATVASAAQALNMRVLVATERAGQSR</sequence>
<dbReference type="OMA" id="LNDIMFF"/>
<evidence type="ECO:0000256" key="6">
    <source>
        <dbReference type="ARBA" id="ARBA00023136"/>
    </source>
</evidence>
<dbReference type="PANTHER" id="PTHR30558:SF7">
    <property type="entry name" value="TOL-PAL SYSTEM PROTEIN TOLR"/>
    <property type="match status" value="1"/>
</dbReference>
<keyword evidence="4 7" id="KW-0812">Transmembrane</keyword>
<comment type="caution">
    <text evidence="13">The sequence shown here is derived from an EMBL/GenBank/DDBJ whole genome shotgun (WGS) entry which is preliminary data.</text>
</comment>
<dbReference type="AlphaFoldDB" id="A0A840D698"/>
<keyword evidence="7" id="KW-0653">Protein transport</keyword>
<dbReference type="GeneID" id="83728501"/>
<evidence type="ECO:0000256" key="3">
    <source>
        <dbReference type="ARBA" id="ARBA00022475"/>
    </source>
</evidence>
<evidence type="ECO:0000256" key="5">
    <source>
        <dbReference type="ARBA" id="ARBA00022989"/>
    </source>
</evidence>
<dbReference type="EMBL" id="JANTZM010000004">
    <property type="protein sequence ID" value="MCS4157191.1"/>
    <property type="molecule type" value="Genomic_DNA"/>
</dbReference>
<evidence type="ECO:0000313" key="14">
    <source>
        <dbReference type="EMBL" id="MCS4121196.1"/>
    </source>
</evidence>
<name>A0A840D698_9BACT</name>
<evidence type="ECO:0000313" key="12">
    <source>
        <dbReference type="EMBL" id="MCS3950623.1"/>
    </source>
</evidence>
<dbReference type="RefSeq" id="WP_011404335.1">
    <property type="nucleotide sequence ID" value="NZ_CALTRV010000001.1"/>
</dbReference>
<dbReference type="Pfam" id="PF02472">
    <property type="entry name" value="ExbD"/>
    <property type="match status" value="1"/>
</dbReference>